<dbReference type="InterPro" id="IPR035078">
    <property type="entry name" value="PEP_carboxykinase_GTP_N"/>
</dbReference>
<dbReference type="GO" id="GO:0005525">
    <property type="term" value="F:GTP binding"/>
    <property type="evidence" value="ECO:0007669"/>
    <property type="project" value="UniProtKB-KW"/>
</dbReference>
<comment type="similarity">
    <text evidence="2">Belongs to the phosphoenolpyruvate carboxykinase [GTP] family.</text>
</comment>
<dbReference type="GO" id="GO:0005829">
    <property type="term" value="C:cytosol"/>
    <property type="evidence" value="ECO:0007669"/>
    <property type="project" value="TreeGrafter"/>
</dbReference>
<evidence type="ECO:0000256" key="12">
    <source>
        <dbReference type="ARBA" id="ARBA00058806"/>
    </source>
</evidence>
<keyword evidence="7" id="KW-0210">Decarboxylase</keyword>
<dbReference type="HAMAP" id="MF_00452">
    <property type="entry name" value="PEPCK_GTP"/>
    <property type="match status" value="1"/>
</dbReference>
<feature type="domain" description="Phosphoenolpyruvate carboxykinase C-terminal P-loop" evidence="15">
    <location>
        <begin position="446"/>
        <end position="625"/>
    </location>
</feature>
<dbReference type="PANTHER" id="PTHR11561:SF16">
    <property type="entry name" value="PHOSPHOENOLPYRUVATE CARBOXYKINASE (GTP)"/>
    <property type="match status" value="1"/>
</dbReference>
<comment type="cofactor">
    <cofactor evidence="1">
        <name>Mn(2+)</name>
        <dbReference type="ChEBI" id="CHEBI:29035"/>
    </cofactor>
</comment>
<dbReference type="Gene3D" id="3.90.228.20">
    <property type="match status" value="3"/>
</dbReference>
<accession>A0A0C2GP85</accession>
<dbReference type="InterPro" id="IPR008209">
    <property type="entry name" value="PEP_carboxykinase_GTP"/>
</dbReference>
<dbReference type="CDD" id="cd00819">
    <property type="entry name" value="PEPCK_GTP"/>
    <property type="match status" value="1"/>
</dbReference>
<dbReference type="Pfam" id="PF17297">
    <property type="entry name" value="PEPCK_N"/>
    <property type="match status" value="1"/>
</dbReference>
<dbReference type="GO" id="GO:0042594">
    <property type="term" value="P:response to starvation"/>
    <property type="evidence" value="ECO:0007669"/>
    <property type="project" value="TreeGrafter"/>
</dbReference>
<name>A0A0C2GP85_9BILA</name>
<feature type="domain" description="Phosphoenolpyruvate carboxykinase GTP-utilising N-terminal" evidence="16">
    <location>
        <begin position="1"/>
        <end position="220"/>
    </location>
</feature>
<dbReference type="InterPro" id="IPR018091">
    <property type="entry name" value="PEP_carboxykin_GTP_CS"/>
</dbReference>
<evidence type="ECO:0000256" key="7">
    <source>
        <dbReference type="ARBA" id="ARBA00022793"/>
    </source>
</evidence>
<dbReference type="PIRSF" id="PIRSF001348">
    <property type="entry name" value="PEP_carboxykinase_GTP"/>
    <property type="match status" value="1"/>
</dbReference>
<evidence type="ECO:0000259" key="16">
    <source>
        <dbReference type="Pfam" id="PF17297"/>
    </source>
</evidence>
<dbReference type="GO" id="GO:0006107">
    <property type="term" value="P:oxaloacetate metabolic process"/>
    <property type="evidence" value="ECO:0007669"/>
    <property type="project" value="TreeGrafter"/>
</dbReference>
<gene>
    <name evidence="17" type="ORF">ANCDUO_06546</name>
</gene>
<dbReference type="OrthoDB" id="5841594at2759"/>
<dbReference type="InterPro" id="IPR008210">
    <property type="entry name" value="PEP_carboxykinase_N"/>
</dbReference>
<keyword evidence="8" id="KW-0342">GTP-binding</keyword>
<dbReference type="GO" id="GO:0006094">
    <property type="term" value="P:gluconeogenesis"/>
    <property type="evidence" value="ECO:0007669"/>
    <property type="project" value="InterPro"/>
</dbReference>
<dbReference type="SUPFAM" id="SSF68923">
    <property type="entry name" value="PEP carboxykinase N-terminal domain"/>
    <property type="match status" value="1"/>
</dbReference>
<keyword evidence="6" id="KW-0547">Nucleotide-binding</keyword>
<evidence type="ECO:0000256" key="2">
    <source>
        <dbReference type="ARBA" id="ARBA00005796"/>
    </source>
</evidence>
<evidence type="ECO:0000256" key="5">
    <source>
        <dbReference type="ARBA" id="ARBA00022723"/>
    </source>
</evidence>
<organism evidence="17 18">
    <name type="scientific">Ancylostoma duodenale</name>
    <dbReference type="NCBI Taxonomy" id="51022"/>
    <lineage>
        <taxon>Eukaryota</taxon>
        <taxon>Metazoa</taxon>
        <taxon>Ecdysozoa</taxon>
        <taxon>Nematoda</taxon>
        <taxon>Chromadorea</taxon>
        <taxon>Rhabditida</taxon>
        <taxon>Rhabditina</taxon>
        <taxon>Rhabditomorpha</taxon>
        <taxon>Strongyloidea</taxon>
        <taxon>Ancylostomatidae</taxon>
        <taxon>Ancylostomatinae</taxon>
        <taxon>Ancylostoma</taxon>
    </lineage>
</organism>
<dbReference type="Pfam" id="PF00821">
    <property type="entry name" value="PEPCK_GTP"/>
    <property type="match status" value="2"/>
</dbReference>
<dbReference type="Proteomes" id="UP000054047">
    <property type="component" value="Unassembled WGS sequence"/>
</dbReference>
<evidence type="ECO:0000259" key="15">
    <source>
        <dbReference type="Pfam" id="PF00821"/>
    </source>
</evidence>
<keyword evidence="9" id="KW-0464">Manganese</keyword>
<evidence type="ECO:0000256" key="10">
    <source>
        <dbReference type="ARBA" id="ARBA00023239"/>
    </source>
</evidence>
<keyword evidence="18" id="KW-1185">Reference proteome</keyword>
<dbReference type="EC" id="4.1.1.32" evidence="4"/>
<evidence type="ECO:0000256" key="1">
    <source>
        <dbReference type="ARBA" id="ARBA00001936"/>
    </source>
</evidence>
<keyword evidence="5" id="KW-0479">Metal-binding</keyword>
<dbReference type="GO" id="GO:0046327">
    <property type="term" value="P:glycerol biosynthetic process from pyruvate"/>
    <property type="evidence" value="ECO:0007669"/>
    <property type="project" value="TreeGrafter"/>
</dbReference>
<dbReference type="NCBIfam" id="NF003253">
    <property type="entry name" value="PRK04210.1"/>
    <property type="match status" value="1"/>
</dbReference>
<dbReference type="GO" id="GO:0019543">
    <property type="term" value="P:propionate catabolic process"/>
    <property type="evidence" value="ECO:0007669"/>
    <property type="project" value="TreeGrafter"/>
</dbReference>
<feature type="domain" description="Phosphoenolpyruvate carboxykinase C-terminal P-loop" evidence="15">
    <location>
        <begin position="224"/>
        <end position="441"/>
    </location>
</feature>
<dbReference type="Gene3D" id="3.40.449.10">
    <property type="entry name" value="Phosphoenolpyruvate Carboxykinase, domain 1"/>
    <property type="match status" value="1"/>
</dbReference>
<dbReference type="GO" id="GO:0071333">
    <property type="term" value="P:cellular response to glucose stimulus"/>
    <property type="evidence" value="ECO:0007669"/>
    <property type="project" value="TreeGrafter"/>
</dbReference>
<evidence type="ECO:0000313" key="18">
    <source>
        <dbReference type="Proteomes" id="UP000054047"/>
    </source>
</evidence>
<protein>
    <recommendedName>
        <fullName evidence="14">Phosphoenolpyruvate carboxykinase [GTP]</fullName>
        <ecNumber evidence="4">4.1.1.32</ecNumber>
    </recommendedName>
</protein>
<comment type="function">
    <text evidence="12">Catalyzes the conversion of oxaloacetate (OAA) to phosphoenolpyruvate (PEP), the rate-limiting step in the metabolic pathway that produces glucose from lactate and other precursors derived from the citric acid cycle.</text>
</comment>
<dbReference type="PANTHER" id="PTHR11561">
    <property type="entry name" value="PHOSPHOENOLPYRUVATE CARBOXYKINASE"/>
    <property type="match status" value="1"/>
</dbReference>
<dbReference type="GO" id="GO:0004613">
    <property type="term" value="F:phosphoenolpyruvate carboxykinase (GTP) activity"/>
    <property type="evidence" value="ECO:0007669"/>
    <property type="project" value="UniProtKB-EC"/>
</dbReference>
<comment type="subunit">
    <text evidence="3">Monomer.</text>
</comment>
<keyword evidence="17" id="KW-0418">Kinase</keyword>
<evidence type="ECO:0000256" key="3">
    <source>
        <dbReference type="ARBA" id="ARBA00011245"/>
    </source>
</evidence>
<dbReference type="InterPro" id="IPR035077">
    <property type="entry name" value="PEP_carboxykinase_GTP_C"/>
</dbReference>
<sequence>MRPRGIYICDGSQHEADEIIDKLIERGMLSPLKAYENNYICRTDPKDVARVESKTWMVTPDKYQTVTHTPPGVEPMMGHWMSPQDLSTELDSRFPGCMAGRIMYVIPFSMGPVGGPLSKIGVQLTDSNYVVLSMRIMTRVCNEVWDALGDKDFVRCIHSVGLPRPVKQRVVNHWPCNPERVLIAHRPAEREIWSFGSGYGGNSLLGKKCFALRIASNIAKDEGWMAEHMLIMGVTRPNGKEHFIAAAFPSACGKTNLAMLEPTIPGWKVRCVGDDIAWMKFGEDGRLYGINPEAGFFGVAPGSSILGTSNKTNPMAVATFQKNSIFTNVGETVDGEYFWEGLEDEIKDKNVDMINWLGQKWRIGDPGVCAHPNSRFAAPASQCPIIHPDWESPKGVPIEAIIFGGRRPAGVPLVYETRSWLHGIFTGACLKSEATAAAEYKDPGVCAHPNSRFAAPASQCPIIHPDWESPKGVPIEAIIFGGRRPAGVPLVYETRSWLHGIFTGACLKSEATAAAEYKGRCTALNSIPLGKTVMHDPMAMRPFMGYNFGHYLQHWIDLNQQGRKVPRIYHVNWFRKDANNKFLWPGFGDNIRVIDWIIRRLDGEPDLGVETPIGIVPKKVSFPKRNSLQIKEIDLYFCLGSGSFLSIGNISRSHRI</sequence>
<keyword evidence="17" id="KW-0808">Transferase</keyword>
<dbReference type="GO" id="GO:0030145">
    <property type="term" value="F:manganese ion binding"/>
    <property type="evidence" value="ECO:0007669"/>
    <property type="project" value="TreeGrafter"/>
</dbReference>
<reference evidence="17 18" key="1">
    <citation type="submission" date="2013-12" db="EMBL/GenBank/DDBJ databases">
        <title>Draft genome of the parsitic nematode Ancylostoma duodenale.</title>
        <authorList>
            <person name="Mitreva M."/>
        </authorList>
    </citation>
    <scope>NUCLEOTIDE SEQUENCE [LARGE SCALE GENOMIC DNA]</scope>
    <source>
        <strain evidence="17 18">Zhejiang</strain>
    </source>
</reference>
<evidence type="ECO:0000256" key="6">
    <source>
        <dbReference type="ARBA" id="ARBA00022741"/>
    </source>
</evidence>
<dbReference type="AlphaFoldDB" id="A0A0C2GP85"/>
<comment type="catalytic activity">
    <reaction evidence="11">
        <text>oxaloacetate + GTP = phosphoenolpyruvate + GDP + CO2</text>
        <dbReference type="Rhea" id="RHEA:10388"/>
        <dbReference type="ChEBI" id="CHEBI:16452"/>
        <dbReference type="ChEBI" id="CHEBI:16526"/>
        <dbReference type="ChEBI" id="CHEBI:37565"/>
        <dbReference type="ChEBI" id="CHEBI:58189"/>
        <dbReference type="ChEBI" id="CHEBI:58702"/>
        <dbReference type="EC" id="4.1.1.32"/>
    </reaction>
</comment>
<dbReference type="InterPro" id="IPR013035">
    <property type="entry name" value="PEP_carboxykinase_C"/>
</dbReference>
<evidence type="ECO:0000256" key="9">
    <source>
        <dbReference type="ARBA" id="ARBA00023211"/>
    </source>
</evidence>
<dbReference type="GO" id="GO:0016301">
    <property type="term" value="F:kinase activity"/>
    <property type="evidence" value="ECO:0007669"/>
    <property type="project" value="UniProtKB-KW"/>
</dbReference>
<evidence type="ECO:0000313" key="17">
    <source>
        <dbReference type="EMBL" id="KIH63155.1"/>
    </source>
</evidence>
<dbReference type="PROSITE" id="PS00505">
    <property type="entry name" value="PEPCK_GTP"/>
    <property type="match status" value="1"/>
</dbReference>
<dbReference type="SUPFAM" id="SSF53795">
    <property type="entry name" value="PEP carboxykinase-like"/>
    <property type="match status" value="2"/>
</dbReference>
<dbReference type="FunFam" id="3.40.449.10:FF:000003">
    <property type="entry name" value="Phosphoenolpyruvate carboxykinase, cytosolic [GTP]"/>
    <property type="match status" value="1"/>
</dbReference>
<evidence type="ECO:0000256" key="4">
    <source>
        <dbReference type="ARBA" id="ARBA00012306"/>
    </source>
</evidence>
<evidence type="ECO:0000256" key="11">
    <source>
        <dbReference type="ARBA" id="ARBA00051400"/>
    </source>
</evidence>
<dbReference type="EMBL" id="KN728848">
    <property type="protein sequence ID" value="KIH63155.1"/>
    <property type="molecule type" value="Genomic_DNA"/>
</dbReference>
<evidence type="ECO:0000256" key="8">
    <source>
        <dbReference type="ARBA" id="ARBA00023134"/>
    </source>
</evidence>
<proteinExistence type="inferred from homology"/>
<dbReference type="GO" id="GO:0033993">
    <property type="term" value="P:response to lipid"/>
    <property type="evidence" value="ECO:0007669"/>
    <property type="project" value="TreeGrafter"/>
</dbReference>
<evidence type="ECO:0000256" key="14">
    <source>
        <dbReference type="ARBA" id="ARBA00072283"/>
    </source>
</evidence>
<comment type="function">
    <text evidence="13">In parasitic nematodes PEPCK carboxylates phosphoenolpyruvate to oxaloacetate thus introducing the products of glycolysis to mitochondrial metabolism.</text>
</comment>
<keyword evidence="17" id="KW-0670">Pyruvate</keyword>
<evidence type="ECO:0000256" key="13">
    <source>
        <dbReference type="ARBA" id="ARBA00058921"/>
    </source>
</evidence>
<keyword evidence="10" id="KW-0456">Lyase</keyword>